<feature type="compositionally biased region" description="Low complexity" evidence="1">
    <location>
        <begin position="1"/>
        <end position="14"/>
    </location>
</feature>
<protein>
    <submittedName>
        <fullName evidence="2">Uncharacterized protein</fullName>
    </submittedName>
</protein>
<comment type="caution">
    <text evidence="2">The sequence shown here is derived from an EMBL/GenBank/DDBJ whole genome shotgun (WGS) entry which is preliminary data.</text>
</comment>
<proteinExistence type="predicted"/>
<sequence>MPRAALVRATTRVAISESPPRSKKLSSTPTRGAASTSANTAATVVSVSVRGGRYSATGVSNRGCGNDFRSTFPAGVSGISSSTTIVAGTMCAGSDSAACASRSDSTTVAPAAGRT</sequence>
<feature type="compositionally biased region" description="Low complexity" evidence="1">
    <location>
        <begin position="30"/>
        <end position="39"/>
    </location>
</feature>
<evidence type="ECO:0000256" key="1">
    <source>
        <dbReference type="SAM" id="MobiDB-lite"/>
    </source>
</evidence>
<reference evidence="3" key="1">
    <citation type="journal article" date="2019" name="Int. J. Syst. Evol. Microbiol.">
        <title>The Global Catalogue of Microorganisms (GCM) 10K type strain sequencing project: providing services to taxonomists for standard genome sequencing and annotation.</title>
        <authorList>
            <consortium name="The Broad Institute Genomics Platform"/>
            <consortium name="The Broad Institute Genome Sequencing Center for Infectious Disease"/>
            <person name="Wu L."/>
            <person name="Ma J."/>
        </authorList>
    </citation>
    <scope>NUCLEOTIDE SEQUENCE [LARGE SCALE GENOMIC DNA]</scope>
    <source>
        <strain evidence="3">JCM 32206</strain>
    </source>
</reference>
<dbReference type="EMBL" id="BAABFB010000072">
    <property type="protein sequence ID" value="GAA4488622.1"/>
    <property type="molecule type" value="Genomic_DNA"/>
</dbReference>
<gene>
    <name evidence="2" type="ORF">GCM10023094_48830</name>
</gene>
<accession>A0ABP8PN47</accession>
<evidence type="ECO:0000313" key="2">
    <source>
        <dbReference type="EMBL" id="GAA4488622.1"/>
    </source>
</evidence>
<dbReference type="Proteomes" id="UP001501183">
    <property type="component" value="Unassembled WGS sequence"/>
</dbReference>
<organism evidence="2 3">
    <name type="scientific">Rhodococcus olei</name>
    <dbReference type="NCBI Taxonomy" id="2161675"/>
    <lineage>
        <taxon>Bacteria</taxon>
        <taxon>Bacillati</taxon>
        <taxon>Actinomycetota</taxon>
        <taxon>Actinomycetes</taxon>
        <taxon>Mycobacteriales</taxon>
        <taxon>Nocardiaceae</taxon>
        <taxon>Rhodococcus</taxon>
    </lineage>
</organism>
<feature type="region of interest" description="Disordered" evidence="1">
    <location>
        <begin position="1"/>
        <end position="39"/>
    </location>
</feature>
<name>A0ABP8PN47_9NOCA</name>
<evidence type="ECO:0000313" key="3">
    <source>
        <dbReference type="Proteomes" id="UP001501183"/>
    </source>
</evidence>
<keyword evidence="3" id="KW-1185">Reference proteome</keyword>